<protein>
    <submittedName>
        <fullName evidence="1">Uncharacterized protein</fullName>
    </submittedName>
</protein>
<evidence type="ECO:0000313" key="1">
    <source>
        <dbReference type="EMBL" id="CDW36644.1"/>
    </source>
</evidence>
<dbReference type="AlphaFoldDB" id="A0A0K2UEF3"/>
<reference evidence="1" key="1">
    <citation type="submission" date="2014-05" db="EMBL/GenBank/DDBJ databases">
        <authorList>
            <person name="Chronopoulou M."/>
        </authorList>
    </citation>
    <scope>NUCLEOTIDE SEQUENCE</scope>
    <source>
        <tissue evidence="1">Whole organism</tissue>
    </source>
</reference>
<proteinExistence type="predicted"/>
<name>A0A0K2UEF3_LEPSM</name>
<dbReference type="EMBL" id="HACA01019283">
    <property type="protein sequence ID" value="CDW36644.1"/>
    <property type="molecule type" value="Transcribed_RNA"/>
</dbReference>
<accession>A0A0K2UEF3</accession>
<sequence>MFGEEEPLTVNELYDNLLLETLPSVFILLDPHPKLASFKLETTEGRVLDIKACLEIQEDLTFRNAFKIVTKVINIAAHLGSKSS</sequence>
<organism evidence="1">
    <name type="scientific">Lepeophtheirus salmonis</name>
    <name type="common">Salmon louse</name>
    <name type="synonym">Caligus salmonis</name>
    <dbReference type="NCBI Taxonomy" id="72036"/>
    <lineage>
        <taxon>Eukaryota</taxon>
        <taxon>Metazoa</taxon>
        <taxon>Ecdysozoa</taxon>
        <taxon>Arthropoda</taxon>
        <taxon>Crustacea</taxon>
        <taxon>Multicrustacea</taxon>
        <taxon>Hexanauplia</taxon>
        <taxon>Copepoda</taxon>
        <taxon>Siphonostomatoida</taxon>
        <taxon>Caligidae</taxon>
        <taxon>Lepeophtheirus</taxon>
    </lineage>
</organism>